<dbReference type="PROSITE" id="PS51257">
    <property type="entry name" value="PROKAR_LIPOPROTEIN"/>
    <property type="match status" value="1"/>
</dbReference>
<gene>
    <name evidence="1" type="ORF">JBL43_09190</name>
</gene>
<evidence type="ECO:0000313" key="2">
    <source>
        <dbReference type="Proteomes" id="UP000623301"/>
    </source>
</evidence>
<comment type="caution">
    <text evidence="1">The sequence shown here is derived from an EMBL/GenBank/DDBJ whole genome shotgun (WGS) entry which is preliminary data.</text>
</comment>
<dbReference type="RefSeq" id="WP_117881067.1">
    <property type="nucleotide sequence ID" value="NZ_JAEHFJ010000004.1"/>
</dbReference>
<dbReference type="Proteomes" id="UP000623301">
    <property type="component" value="Unassembled WGS sequence"/>
</dbReference>
<evidence type="ECO:0000313" key="1">
    <source>
        <dbReference type="EMBL" id="MBJ2174410.1"/>
    </source>
</evidence>
<protein>
    <recommendedName>
        <fullName evidence="3">Viral A-type inclusion protein</fullName>
    </recommendedName>
</protein>
<evidence type="ECO:0008006" key="3">
    <source>
        <dbReference type="Google" id="ProtNLM"/>
    </source>
</evidence>
<reference evidence="1 2" key="1">
    <citation type="submission" date="2020-12" db="EMBL/GenBank/DDBJ databases">
        <title>Aureibaculum luteum sp. nov. and Aureibaculum flavum sp. nov., novel members of the family Flavobacteriaceae isolated from Antarctic intertidal sediments.</title>
        <authorList>
            <person name="He X."/>
            <person name="Zhang X."/>
        </authorList>
    </citation>
    <scope>NUCLEOTIDE SEQUENCE [LARGE SCALE GENOMIC DNA]</scope>
    <source>
        <strain evidence="1 2">A20</strain>
    </source>
</reference>
<name>A0ABS0WR04_9FLAO</name>
<sequence length="140" mass="15978">MKTKILLVFALFMFMQSCKNEPKEKEETRMDRVMAVHDELMPRMGEIGKLTTALEAKIDTTATGEKYKLAKDSLVNAYDYMMDWMKGFGDKFDSEEVLEGKALNSKKEALLIEEEKKVHIMKDMMLGSIANAEALLAKEN</sequence>
<organism evidence="1 2">
    <name type="scientific">Aureibaculum flavum</name>
    <dbReference type="NCBI Taxonomy" id="2795986"/>
    <lineage>
        <taxon>Bacteria</taxon>
        <taxon>Pseudomonadati</taxon>
        <taxon>Bacteroidota</taxon>
        <taxon>Flavobacteriia</taxon>
        <taxon>Flavobacteriales</taxon>
        <taxon>Flavobacteriaceae</taxon>
        <taxon>Aureibaculum</taxon>
    </lineage>
</organism>
<proteinExistence type="predicted"/>
<accession>A0ABS0WR04</accession>
<keyword evidence="2" id="KW-1185">Reference proteome</keyword>
<dbReference type="EMBL" id="JAEHFJ010000004">
    <property type="protein sequence ID" value="MBJ2174410.1"/>
    <property type="molecule type" value="Genomic_DNA"/>
</dbReference>